<organism evidence="2 3">
    <name type="scientific">Papaver atlanticum</name>
    <dbReference type="NCBI Taxonomy" id="357466"/>
    <lineage>
        <taxon>Eukaryota</taxon>
        <taxon>Viridiplantae</taxon>
        <taxon>Streptophyta</taxon>
        <taxon>Embryophyta</taxon>
        <taxon>Tracheophyta</taxon>
        <taxon>Spermatophyta</taxon>
        <taxon>Magnoliopsida</taxon>
        <taxon>Ranunculales</taxon>
        <taxon>Papaveraceae</taxon>
        <taxon>Papaveroideae</taxon>
        <taxon>Papaver</taxon>
    </lineage>
</organism>
<sequence>MEIAGVYRQHRHATAAVGSDIYVFDGLNNEAIHSTTHVLDGKNCSGRTCWSKYPQDGMTEGYCDSKATVGVGFQTRTLVIQHRSVKAQIWDTAGQERYRALGAMLVCAKALILSIAGSNVETAFSTVLTEIFNIVNKKTLVAGEDHSNGTQASLNRKSIIVPGPAQVIPTKSTYAKVSEAELSMDVGSG</sequence>
<gene>
    <name evidence="2" type="ORF">MKW98_011845</name>
</gene>
<reference evidence="2" key="1">
    <citation type="submission" date="2022-04" db="EMBL/GenBank/DDBJ databases">
        <title>A functionally conserved STORR gene fusion in Papaver species that diverged 16.8 million years ago.</title>
        <authorList>
            <person name="Catania T."/>
        </authorList>
    </citation>
    <scope>NUCLEOTIDE SEQUENCE</scope>
    <source>
        <strain evidence="2">S-188037</strain>
    </source>
</reference>
<evidence type="ECO:0000313" key="3">
    <source>
        <dbReference type="Proteomes" id="UP001202328"/>
    </source>
</evidence>
<dbReference type="InterPro" id="IPR027417">
    <property type="entry name" value="P-loop_NTPase"/>
</dbReference>
<dbReference type="AlphaFoldDB" id="A0AAD4SNQ5"/>
<evidence type="ECO:0000256" key="1">
    <source>
        <dbReference type="ARBA" id="ARBA00022741"/>
    </source>
</evidence>
<keyword evidence="1" id="KW-0547">Nucleotide-binding</keyword>
<keyword evidence="3" id="KW-1185">Reference proteome</keyword>
<evidence type="ECO:0000313" key="2">
    <source>
        <dbReference type="EMBL" id="KAI3913784.1"/>
    </source>
</evidence>
<comment type="caution">
    <text evidence="2">The sequence shown here is derived from an EMBL/GenBank/DDBJ whole genome shotgun (WGS) entry which is preliminary data.</text>
</comment>
<dbReference type="InterPro" id="IPR001806">
    <property type="entry name" value="Small_GTPase"/>
</dbReference>
<dbReference type="Pfam" id="PF00071">
    <property type="entry name" value="Ras"/>
    <property type="match status" value="1"/>
</dbReference>
<dbReference type="PANTHER" id="PTHR47978">
    <property type="match status" value="1"/>
</dbReference>
<dbReference type="EMBL" id="JAJJMB010009441">
    <property type="protein sequence ID" value="KAI3913784.1"/>
    <property type="molecule type" value="Genomic_DNA"/>
</dbReference>
<accession>A0AAD4SNQ5</accession>
<proteinExistence type="predicted"/>
<dbReference type="SMART" id="SM00175">
    <property type="entry name" value="RAB"/>
    <property type="match status" value="1"/>
</dbReference>
<dbReference type="Proteomes" id="UP001202328">
    <property type="component" value="Unassembled WGS sequence"/>
</dbReference>
<name>A0AAD4SNQ5_9MAGN</name>
<dbReference type="GO" id="GO:0005525">
    <property type="term" value="F:GTP binding"/>
    <property type="evidence" value="ECO:0007669"/>
    <property type="project" value="InterPro"/>
</dbReference>
<dbReference type="PRINTS" id="PR00449">
    <property type="entry name" value="RASTRNSFRMNG"/>
</dbReference>
<dbReference type="Gene3D" id="3.40.50.300">
    <property type="entry name" value="P-loop containing nucleotide triphosphate hydrolases"/>
    <property type="match status" value="1"/>
</dbReference>
<protein>
    <submittedName>
        <fullName evidence="2">Uncharacterized protein</fullName>
    </submittedName>
</protein>
<dbReference type="GO" id="GO:0003924">
    <property type="term" value="F:GTPase activity"/>
    <property type="evidence" value="ECO:0007669"/>
    <property type="project" value="InterPro"/>
</dbReference>
<dbReference type="SUPFAM" id="SSF52540">
    <property type="entry name" value="P-loop containing nucleoside triphosphate hydrolases"/>
    <property type="match status" value="1"/>
</dbReference>